<protein>
    <submittedName>
        <fullName evidence="1">Uncharacterized protein</fullName>
    </submittedName>
</protein>
<sequence length="179" mass="20653">MKDPFGHRPRAVGKNACGLLHHVDVVDALFARQSITYVFQISAHVLLPIHIIRLHAHLSRASRADARHLLRFRRAGERMFVQLLLERGRALDGKRMHSQVVRAQFDDCVTAPEHIRRRFAGQTRDEVHIDRIKPDSAREFIHPHDVRACVAPSNAQERFVVHRLRIDRDASDSVRAKHQ</sequence>
<evidence type="ECO:0000313" key="1">
    <source>
        <dbReference type="EMBL" id="MPN27569.1"/>
    </source>
</evidence>
<reference evidence="1" key="1">
    <citation type="submission" date="2019-08" db="EMBL/GenBank/DDBJ databases">
        <authorList>
            <person name="Kucharzyk K."/>
            <person name="Murdoch R.W."/>
            <person name="Higgins S."/>
            <person name="Loffler F."/>
        </authorList>
    </citation>
    <scope>NUCLEOTIDE SEQUENCE</scope>
</reference>
<organism evidence="1">
    <name type="scientific">bioreactor metagenome</name>
    <dbReference type="NCBI Taxonomy" id="1076179"/>
    <lineage>
        <taxon>unclassified sequences</taxon>
        <taxon>metagenomes</taxon>
        <taxon>ecological metagenomes</taxon>
    </lineage>
</organism>
<dbReference type="AlphaFoldDB" id="A0A645GNU2"/>
<comment type="caution">
    <text evidence="1">The sequence shown here is derived from an EMBL/GenBank/DDBJ whole genome shotgun (WGS) entry which is preliminary data.</text>
</comment>
<accession>A0A645GNU2</accession>
<dbReference type="EMBL" id="VSSQ01077528">
    <property type="protein sequence ID" value="MPN27569.1"/>
    <property type="molecule type" value="Genomic_DNA"/>
</dbReference>
<proteinExistence type="predicted"/>
<name>A0A645GNU2_9ZZZZ</name>
<gene>
    <name evidence="1" type="ORF">SDC9_175003</name>
</gene>